<dbReference type="SUPFAM" id="SSF54593">
    <property type="entry name" value="Glyoxalase/Bleomycin resistance protein/Dihydroxybiphenyl dioxygenase"/>
    <property type="match status" value="1"/>
</dbReference>
<feature type="domain" description="VOC" evidence="1">
    <location>
        <begin position="4"/>
        <end position="77"/>
    </location>
</feature>
<name>A0A7Y0PP81_9BACI</name>
<dbReference type="EMBL" id="JABBPK010000001">
    <property type="protein sequence ID" value="NMO79878.1"/>
    <property type="molecule type" value="Genomic_DNA"/>
</dbReference>
<sequence length="77" mass="9146">MKTKLSHVRVNVKNLDTALKWYTTVLGFKVAGTWPPEKPNYAHFLKLTYSLLWRMKIFHHTEGLILMFQMLNHFGKK</sequence>
<dbReference type="RefSeq" id="WP_169189452.1">
    <property type="nucleotide sequence ID" value="NZ_JABBPK010000001.1"/>
</dbReference>
<gene>
    <name evidence="2" type="ORF">HHU08_23430</name>
</gene>
<proteinExistence type="predicted"/>
<keyword evidence="3" id="KW-1185">Reference proteome</keyword>
<dbReference type="Pfam" id="PF00903">
    <property type="entry name" value="Glyoxalase"/>
    <property type="match status" value="1"/>
</dbReference>
<dbReference type="Gene3D" id="3.10.180.10">
    <property type="entry name" value="2,3-Dihydroxybiphenyl 1,2-Dioxygenase, domain 1"/>
    <property type="match status" value="1"/>
</dbReference>
<reference evidence="2 3" key="1">
    <citation type="submission" date="2020-04" db="EMBL/GenBank/DDBJ databases">
        <title>Bacillus sp. UniB3 isolated from commercial digestive syrup.</title>
        <authorList>
            <person name="Thorat V."/>
            <person name="Kirdat K."/>
            <person name="Tiwarekar B."/>
            <person name="Yadav A."/>
        </authorList>
    </citation>
    <scope>NUCLEOTIDE SEQUENCE [LARGE SCALE GENOMIC DNA]</scope>
    <source>
        <strain evidence="2 3">UniB3</strain>
    </source>
</reference>
<dbReference type="InterPro" id="IPR037523">
    <property type="entry name" value="VOC_core"/>
</dbReference>
<dbReference type="CDD" id="cd06587">
    <property type="entry name" value="VOC"/>
    <property type="match status" value="1"/>
</dbReference>
<accession>A0A7Y0PP81</accession>
<dbReference type="PROSITE" id="PS51819">
    <property type="entry name" value="VOC"/>
    <property type="match status" value="1"/>
</dbReference>
<dbReference type="AlphaFoldDB" id="A0A7Y0PP81"/>
<evidence type="ECO:0000313" key="3">
    <source>
        <dbReference type="Proteomes" id="UP000588491"/>
    </source>
</evidence>
<evidence type="ECO:0000259" key="1">
    <source>
        <dbReference type="PROSITE" id="PS51819"/>
    </source>
</evidence>
<dbReference type="Proteomes" id="UP000588491">
    <property type="component" value="Unassembled WGS sequence"/>
</dbReference>
<dbReference type="InterPro" id="IPR004360">
    <property type="entry name" value="Glyas_Fos-R_dOase_dom"/>
</dbReference>
<comment type="caution">
    <text evidence="2">The sequence shown here is derived from an EMBL/GenBank/DDBJ whole genome shotgun (WGS) entry which is preliminary data.</text>
</comment>
<evidence type="ECO:0000313" key="2">
    <source>
        <dbReference type="EMBL" id="NMO79878.1"/>
    </source>
</evidence>
<organism evidence="2 3">
    <name type="scientific">Niallia alba</name>
    <dbReference type="NCBI Taxonomy" id="2729105"/>
    <lineage>
        <taxon>Bacteria</taxon>
        <taxon>Bacillati</taxon>
        <taxon>Bacillota</taxon>
        <taxon>Bacilli</taxon>
        <taxon>Bacillales</taxon>
        <taxon>Bacillaceae</taxon>
        <taxon>Niallia</taxon>
    </lineage>
</organism>
<protein>
    <submittedName>
        <fullName evidence="2">VOC family protein</fullName>
    </submittedName>
</protein>
<dbReference type="InterPro" id="IPR029068">
    <property type="entry name" value="Glyas_Bleomycin-R_OHBP_Dase"/>
</dbReference>